<evidence type="ECO:0000313" key="2">
    <source>
        <dbReference type="EMBL" id="KAF6799576.1"/>
    </source>
</evidence>
<keyword evidence="3" id="KW-1185">Reference proteome</keyword>
<evidence type="ECO:0000256" key="1">
    <source>
        <dbReference type="SAM" id="MobiDB-lite"/>
    </source>
</evidence>
<dbReference type="EMBL" id="WIGM01001363">
    <property type="protein sequence ID" value="KAF6799576.1"/>
    <property type="molecule type" value="Genomic_DNA"/>
</dbReference>
<gene>
    <name evidence="2" type="ORF">CMUS01_15609</name>
</gene>
<organism evidence="2 3">
    <name type="scientific">Colletotrichum musicola</name>
    <dbReference type="NCBI Taxonomy" id="2175873"/>
    <lineage>
        <taxon>Eukaryota</taxon>
        <taxon>Fungi</taxon>
        <taxon>Dikarya</taxon>
        <taxon>Ascomycota</taxon>
        <taxon>Pezizomycotina</taxon>
        <taxon>Sordariomycetes</taxon>
        <taxon>Hypocreomycetidae</taxon>
        <taxon>Glomerellales</taxon>
        <taxon>Glomerellaceae</taxon>
        <taxon>Colletotrichum</taxon>
        <taxon>Colletotrichum orchidearum species complex</taxon>
    </lineage>
</organism>
<feature type="region of interest" description="Disordered" evidence="1">
    <location>
        <begin position="90"/>
        <end position="116"/>
    </location>
</feature>
<feature type="compositionally biased region" description="Low complexity" evidence="1">
    <location>
        <begin position="97"/>
        <end position="112"/>
    </location>
</feature>
<dbReference type="AlphaFoldDB" id="A0A8H6MMF8"/>
<comment type="caution">
    <text evidence="2">The sequence shown here is derived from an EMBL/GenBank/DDBJ whole genome shotgun (WGS) entry which is preliminary data.</text>
</comment>
<protein>
    <submittedName>
        <fullName evidence="2">Uncharacterized protein</fullName>
    </submittedName>
</protein>
<sequence>MEAHSLPYLGVLGRDQTIQDDFPLLSLLMSESRWPFNKNIVHHHGQEITKAVFVIETQPPLTIGFGFLQKFTSFTFPKVLEGFARSQDDEERIRGLATPSSSDSASPWDTSSEQSSVCGTEVDAVEAKDGFSDTESTFSDSEILFAESEHPRIIAQVSTKLSAQAALLDAWRETEDDFSDIQWPPSSSGPDILSVKSKHYGSVVKVSAQAPAKAVLVGADSETANEASGIQCPPPSSTQTTQLNDGNDDDIFSVRDCSDAIKISDVELTLLWYQETQEDEIEDSHLECDVLDDLDHSMADINEGVMSYEDYIAQDIIQQFWSDMDEQLSSSARSSTTTKSASYHTVSWLDCQAYLQETYGQKEDSSQTAPPATSFYPSRSLNARLRRQATLATARSFRSSQGSVASQGSHDSVITQVACEQDSMSNNVYCANNSLRQSRGNQAVLVHLQSDGLAAPSRPVMTIHEPLSL</sequence>
<dbReference type="Proteomes" id="UP000639643">
    <property type="component" value="Unassembled WGS sequence"/>
</dbReference>
<accession>A0A8H6MMF8</accession>
<feature type="region of interest" description="Disordered" evidence="1">
    <location>
        <begin position="225"/>
        <end position="245"/>
    </location>
</feature>
<name>A0A8H6MMF8_9PEZI</name>
<dbReference type="OrthoDB" id="4848174at2759"/>
<reference evidence="2" key="1">
    <citation type="journal article" date="2020" name="Phytopathology">
        <title>Genome Sequence Resources of Colletotrichum truncatum, C. plurivorum, C. musicola, and C. sojae: Four Species Pathogenic to Soybean (Glycine max).</title>
        <authorList>
            <person name="Rogerio F."/>
            <person name="Boufleur T.R."/>
            <person name="Ciampi-Guillardi M."/>
            <person name="Sukno S.A."/>
            <person name="Thon M.R."/>
            <person name="Massola Junior N.S."/>
            <person name="Baroncelli R."/>
        </authorList>
    </citation>
    <scope>NUCLEOTIDE SEQUENCE</scope>
    <source>
        <strain evidence="2">LFN0074</strain>
    </source>
</reference>
<evidence type="ECO:0000313" key="3">
    <source>
        <dbReference type="Proteomes" id="UP000639643"/>
    </source>
</evidence>
<proteinExistence type="predicted"/>